<sequence>MPSTKPRKKAIEIEDDVLCNLPPLQKTLSVTPTRVVVLDTPSRPQSTSFKRPKRLDDANAVQRIEVEALRVANEEKRKLKKECDFHVLEMTHLKKKAEAFRGRWIKGKLRSIRNGTERIGSKIREC</sequence>
<accession>A0ABD1VXR7</accession>
<dbReference type="EMBL" id="JBFOLK010000001">
    <property type="protein sequence ID" value="KAL2542188.1"/>
    <property type="molecule type" value="Genomic_DNA"/>
</dbReference>
<proteinExistence type="predicted"/>
<name>A0ABD1VXR7_9LAMI</name>
<comment type="caution">
    <text evidence="1">The sequence shown here is derived from an EMBL/GenBank/DDBJ whole genome shotgun (WGS) entry which is preliminary data.</text>
</comment>
<evidence type="ECO:0000313" key="1">
    <source>
        <dbReference type="EMBL" id="KAL2542188.1"/>
    </source>
</evidence>
<protein>
    <submittedName>
        <fullName evidence="1">Uncharacterized protein</fullName>
    </submittedName>
</protein>
<dbReference type="Proteomes" id="UP001604336">
    <property type="component" value="Unassembled WGS sequence"/>
</dbReference>
<dbReference type="AlphaFoldDB" id="A0ABD1VXR7"/>
<reference evidence="2" key="1">
    <citation type="submission" date="2024-07" db="EMBL/GenBank/DDBJ databases">
        <title>Two chromosome-level genome assemblies of Korean endemic species Abeliophyllum distichum and Forsythia ovata (Oleaceae).</title>
        <authorList>
            <person name="Jang H."/>
        </authorList>
    </citation>
    <scope>NUCLEOTIDE SEQUENCE [LARGE SCALE GENOMIC DNA]</scope>
</reference>
<organism evidence="1 2">
    <name type="scientific">Abeliophyllum distichum</name>
    <dbReference type="NCBI Taxonomy" id="126358"/>
    <lineage>
        <taxon>Eukaryota</taxon>
        <taxon>Viridiplantae</taxon>
        <taxon>Streptophyta</taxon>
        <taxon>Embryophyta</taxon>
        <taxon>Tracheophyta</taxon>
        <taxon>Spermatophyta</taxon>
        <taxon>Magnoliopsida</taxon>
        <taxon>eudicotyledons</taxon>
        <taxon>Gunneridae</taxon>
        <taxon>Pentapetalae</taxon>
        <taxon>asterids</taxon>
        <taxon>lamiids</taxon>
        <taxon>Lamiales</taxon>
        <taxon>Oleaceae</taxon>
        <taxon>Forsythieae</taxon>
        <taxon>Abeliophyllum</taxon>
    </lineage>
</organism>
<evidence type="ECO:0000313" key="2">
    <source>
        <dbReference type="Proteomes" id="UP001604336"/>
    </source>
</evidence>
<gene>
    <name evidence="1" type="ORF">Adt_03166</name>
</gene>
<keyword evidence="2" id="KW-1185">Reference proteome</keyword>